<reference evidence="7" key="1">
    <citation type="submission" date="2016-10" db="EMBL/GenBank/DDBJ databases">
        <authorList>
            <person name="Varghese N."/>
            <person name="Submissions S."/>
        </authorList>
    </citation>
    <scope>NUCLEOTIDE SEQUENCE [LARGE SCALE GENOMIC DNA]</scope>
    <source>
        <strain evidence="7">CGMCC 1.7738</strain>
    </source>
</reference>
<dbReference type="InterPro" id="IPR036388">
    <property type="entry name" value="WH-like_DNA-bd_sf"/>
</dbReference>
<feature type="domain" description="IclR-ED" evidence="5">
    <location>
        <begin position="69"/>
        <end position="252"/>
    </location>
</feature>
<dbReference type="SUPFAM" id="SSF46785">
    <property type="entry name" value="Winged helix' DNA-binding domain"/>
    <property type="match status" value="1"/>
</dbReference>
<keyword evidence="2" id="KW-0238">DNA-binding</keyword>
<sequence length="253" mass="27797">MSGAKTKPLKSLRSAFEIVDYLKRSGGAGVTDVANELSLPKSTAHVYLSSLEEIGFAVNDEGTYRVGMRFLDIGENARSQKQIYQVGCEEVDRLAAETGELASMMIPEHGRGVYLYRKRGEQAMPVKSHIGKHVDLHCRASGKAILSALPREEIEQIIDEKGLVARTERTITERDELWAELERIGKQGYAVNDGELREGLRCIGAPVTRNGRVVGAISVSGPVGRIQGERFEEEIPKLVKNAANIVEITVSYS</sequence>
<dbReference type="RefSeq" id="WP_089872811.1">
    <property type="nucleotide sequence ID" value="NZ_FOTC01000013.1"/>
</dbReference>
<dbReference type="Pfam" id="PF01614">
    <property type="entry name" value="IclR_C"/>
    <property type="match status" value="1"/>
</dbReference>
<dbReference type="PANTHER" id="PTHR30136">
    <property type="entry name" value="HELIX-TURN-HELIX TRANSCRIPTIONAL REGULATOR, ICLR FAMILY"/>
    <property type="match status" value="1"/>
</dbReference>
<gene>
    <name evidence="6" type="ORF">SAMN04487950_4593</name>
</gene>
<dbReference type="EMBL" id="FOTC01000013">
    <property type="protein sequence ID" value="SFL68332.1"/>
    <property type="molecule type" value="Genomic_DNA"/>
</dbReference>
<proteinExistence type="predicted"/>
<evidence type="ECO:0000256" key="2">
    <source>
        <dbReference type="ARBA" id="ARBA00023125"/>
    </source>
</evidence>
<accession>A0A1I4JP65</accession>
<dbReference type="SUPFAM" id="SSF55781">
    <property type="entry name" value="GAF domain-like"/>
    <property type="match status" value="1"/>
</dbReference>
<dbReference type="SMART" id="SM00346">
    <property type="entry name" value="HTH_ICLR"/>
    <property type="match status" value="1"/>
</dbReference>
<evidence type="ECO:0000313" key="6">
    <source>
        <dbReference type="EMBL" id="SFL68332.1"/>
    </source>
</evidence>
<keyword evidence="7" id="KW-1185">Reference proteome</keyword>
<dbReference type="Gene3D" id="1.10.10.10">
    <property type="entry name" value="Winged helix-like DNA-binding domain superfamily/Winged helix DNA-binding domain"/>
    <property type="match status" value="1"/>
</dbReference>
<dbReference type="PROSITE" id="PS51077">
    <property type="entry name" value="HTH_ICLR"/>
    <property type="match status" value="1"/>
</dbReference>
<dbReference type="AlphaFoldDB" id="A0A1I4JP65"/>
<dbReference type="InterPro" id="IPR050707">
    <property type="entry name" value="HTH_MetabolicPath_Reg"/>
</dbReference>
<evidence type="ECO:0000259" key="5">
    <source>
        <dbReference type="PROSITE" id="PS51078"/>
    </source>
</evidence>
<evidence type="ECO:0000256" key="1">
    <source>
        <dbReference type="ARBA" id="ARBA00023015"/>
    </source>
</evidence>
<protein>
    <submittedName>
        <fullName evidence="6">Transcriptional regulator, IclR family</fullName>
    </submittedName>
</protein>
<dbReference type="PANTHER" id="PTHR30136:SF35">
    <property type="entry name" value="HTH-TYPE TRANSCRIPTIONAL REGULATOR RV1719"/>
    <property type="match status" value="1"/>
</dbReference>
<dbReference type="InterPro" id="IPR005471">
    <property type="entry name" value="Tscrpt_reg_IclR_N"/>
</dbReference>
<dbReference type="GO" id="GO:0003677">
    <property type="term" value="F:DNA binding"/>
    <property type="evidence" value="ECO:0007669"/>
    <property type="project" value="UniProtKB-KW"/>
</dbReference>
<dbReference type="Proteomes" id="UP000199607">
    <property type="component" value="Unassembled WGS sequence"/>
</dbReference>
<dbReference type="Pfam" id="PF09339">
    <property type="entry name" value="HTH_IclR"/>
    <property type="match status" value="1"/>
</dbReference>
<name>A0A1I4JP65_9EURY</name>
<dbReference type="GO" id="GO:0045892">
    <property type="term" value="P:negative regulation of DNA-templated transcription"/>
    <property type="evidence" value="ECO:0007669"/>
    <property type="project" value="TreeGrafter"/>
</dbReference>
<feature type="domain" description="HTH iclR-type" evidence="4">
    <location>
        <begin position="9"/>
        <end position="68"/>
    </location>
</feature>
<dbReference type="InterPro" id="IPR014757">
    <property type="entry name" value="Tscrpt_reg_IclR_C"/>
</dbReference>
<dbReference type="GO" id="GO:0003700">
    <property type="term" value="F:DNA-binding transcription factor activity"/>
    <property type="evidence" value="ECO:0007669"/>
    <property type="project" value="TreeGrafter"/>
</dbReference>
<evidence type="ECO:0000313" key="7">
    <source>
        <dbReference type="Proteomes" id="UP000199607"/>
    </source>
</evidence>
<dbReference type="InterPro" id="IPR036390">
    <property type="entry name" value="WH_DNA-bd_sf"/>
</dbReference>
<evidence type="ECO:0000259" key="4">
    <source>
        <dbReference type="PROSITE" id="PS51077"/>
    </source>
</evidence>
<organism evidence="6 7">
    <name type="scientific">Halogranum rubrum</name>
    <dbReference type="NCBI Taxonomy" id="553466"/>
    <lineage>
        <taxon>Archaea</taxon>
        <taxon>Methanobacteriati</taxon>
        <taxon>Methanobacteriota</taxon>
        <taxon>Stenosarchaea group</taxon>
        <taxon>Halobacteria</taxon>
        <taxon>Halobacteriales</taxon>
        <taxon>Haloferacaceae</taxon>
    </lineage>
</organism>
<evidence type="ECO:0000256" key="3">
    <source>
        <dbReference type="ARBA" id="ARBA00023163"/>
    </source>
</evidence>
<keyword evidence="3" id="KW-0804">Transcription</keyword>
<dbReference type="InterPro" id="IPR029016">
    <property type="entry name" value="GAF-like_dom_sf"/>
</dbReference>
<dbReference type="PROSITE" id="PS51078">
    <property type="entry name" value="ICLR_ED"/>
    <property type="match status" value="1"/>
</dbReference>
<dbReference type="STRING" id="553466.SAMN04487950_4593"/>
<dbReference type="Gene3D" id="3.30.450.40">
    <property type="match status" value="1"/>
</dbReference>
<keyword evidence="1" id="KW-0805">Transcription regulation</keyword>